<proteinExistence type="predicted"/>
<dbReference type="InterPro" id="IPR023696">
    <property type="entry name" value="Ureohydrolase_dom_sf"/>
</dbReference>
<gene>
    <name evidence="1" type="ORF">NM06_02580</name>
</gene>
<dbReference type="STRING" id="379097.SE23_18280"/>
<dbReference type="EMBL" id="JRWP01000004">
    <property type="protein sequence ID" value="KGY09824.1"/>
    <property type="molecule type" value="Genomic_DNA"/>
</dbReference>
<comment type="caution">
    <text evidence="1">The sequence shown here is derived from an EMBL/GenBank/DDBJ whole genome shotgun (WGS) entry which is preliminary data.</text>
</comment>
<dbReference type="SUPFAM" id="SSF52768">
    <property type="entry name" value="Arginase/deacetylase"/>
    <property type="match status" value="1"/>
</dbReference>
<sequence>MFGLFRRNKTHSITGISSHRLALLTVSERIKPMKLVDFEIADQSLEEMFDWLVSQDQSHWLNGGHYNLMEQSANQFQLHLSRFLGSDTLPVVLTNNSESLLYSLPLLHSSQRDLGIIHIGRQFELKASLEPDQGSAFHFALSRYNECRLFCLGIDSANIDERTIEYAEDLGCDWLTLPECNFSHRFQVKQQIATYLTHCEEVILNIDLACLYPVSRLEQGSALDIQMVSRMLRQILISGKVRQIQLVGYKDKHLFSKQTQAIFHELAQMFPSNNCAA</sequence>
<evidence type="ECO:0000313" key="2">
    <source>
        <dbReference type="Proteomes" id="UP000030451"/>
    </source>
</evidence>
<organism evidence="1 2">
    <name type="scientific">Photobacterium sp. (strain ATCC 43367)</name>
    <dbReference type="NCBI Taxonomy" id="379097"/>
    <lineage>
        <taxon>Bacteria</taxon>
        <taxon>Pseudomonadati</taxon>
        <taxon>Pseudomonadota</taxon>
        <taxon>Gammaproteobacteria</taxon>
        <taxon>Vibrionales</taxon>
        <taxon>Vibrionaceae</taxon>
        <taxon>Vibrio</taxon>
        <taxon>Vibrio oreintalis group</taxon>
    </lineage>
</organism>
<dbReference type="AlphaFoldDB" id="A0A0A5I229"/>
<accession>A0A0A5I229</accession>
<dbReference type="Proteomes" id="UP000030451">
    <property type="component" value="Unassembled WGS sequence"/>
</dbReference>
<protein>
    <submittedName>
        <fullName evidence="1">Arginase</fullName>
    </submittedName>
</protein>
<dbReference type="RefSeq" id="WP_038187700.1">
    <property type="nucleotide sequence ID" value="NZ_JRWP01000004.1"/>
</dbReference>
<reference evidence="1 2" key="1">
    <citation type="submission" date="2014-10" db="EMBL/GenBank/DDBJ databases">
        <title>Genome sequencing of Vibrio sinaloensis T08.</title>
        <authorList>
            <person name="Chan K.-G."/>
            <person name="Mohamad N.I."/>
        </authorList>
    </citation>
    <scope>NUCLEOTIDE SEQUENCE [LARGE SCALE GENOMIC DNA]</scope>
    <source>
        <strain evidence="1 2">T08</strain>
    </source>
</reference>
<name>A0A0A5I229_PHOS4</name>
<evidence type="ECO:0000313" key="1">
    <source>
        <dbReference type="EMBL" id="KGY09824.1"/>
    </source>
</evidence>
<dbReference type="OrthoDB" id="5902234at2"/>
<dbReference type="Gene3D" id="3.40.800.10">
    <property type="entry name" value="Ureohydrolase domain"/>
    <property type="match status" value="1"/>
</dbReference>